<accession>A0A6I6JMW1</accession>
<dbReference type="Proteomes" id="UP000428260">
    <property type="component" value="Chromosome"/>
</dbReference>
<dbReference type="EMBL" id="CP046401">
    <property type="protein sequence ID" value="QGY43761.1"/>
    <property type="molecule type" value="Genomic_DNA"/>
</dbReference>
<name>A0A6I6JMW1_9BACT</name>
<evidence type="ECO:0000259" key="2">
    <source>
        <dbReference type="PROSITE" id="PS51662"/>
    </source>
</evidence>
<gene>
    <name evidence="3" type="ORF">GM418_08850</name>
</gene>
<dbReference type="KEGG" id="mcos:GM418_08850"/>
<evidence type="ECO:0000313" key="4">
    <source>
        <dbReference type="Proteomes" id="UP000428260"/>
    </source>
</evidence>
<dbReference type="SUPFAM" id="SSF50956">
    <property type="entry name" value="Thermostable phytase (3-phytase)"/>
    <property type="match status" value="1"/>
</dbReference>
<dbReference type="InterPro" id="IPR011042">
    <property type="entry name" value="6-blade_b-propeller_TolB-like"/>
</dbReference>
<dbReference type="AlphaFoldDB" id="A0A6I6JMW1"/>
<proteinExistence type="predicted"/>
<keyword evidence="1" id="KW-1133">Transmembrane helix</keyword>
<reference evidence="3 4" key="1">
    <citation type="submission" date="2019-11" db="EMBL/GenBank/DDBJ databases">
        <authorList>
            <person name="Zheng R.K."/>
            <person name="Sun C.M."/>
        </authorList>
    </citation>
    <scope>NUCLEOTIDE SEQUENCE [LARGE SCALE GENOMIC DNA]</scope>
    <source>
        <strain evidence="3 4">WC007</strain>
    </source>
</reference>
<evidence type="ECO:0000313" key="3">
    <source>
        <dbReference type="EMBL" id="QGY43761.1"/>
    </source>
</evidence>
<dbReference type="GO" id="GO:0016158">
    <property type="term" value="F:inositol hexakisphosphate 3-phosphatase activity"/>
    <property type="evidence" value="ECO:0007669"/>
    <property type="project" value="InterPro"/>
</dbReference>
<feature type="transmembrane region" description="Helical" evidence="1">
    <location>
        <begin position="7"/>
        <end position="27"/>
    </location>
</feature>
<dbReference type="Pfam" id="PF02333">
    <property type="entry name" value="Phytase"/>
    <property type="match status" value="1"/>
</dbReference>
<dbReference type="InterPro" id="IPR003431">
    <property type="entry name" value="B-propeller_Phytase"/>
</dbReference>
<feature type="domain" description="BPP" evidence="2">
    <location>
        <begin position="37"/>
        <end position="369"/>
    </location>
</feature>
<dbReference type="PROSITE" id="PS51662">
    <property type="entry name" value="BP_PHYTASE"/>
    <property type="match status" value="1"/>
</dbReference>
<keyword evidence="4" id="KW-1185">Reference proteome</keyword>
<dbReference type="PROSITE" id="PS51257">
    <property type="entry name" value="PROKAR_LIPOPROTEIN"/>
    <property type="match status" value="1"/>
</dbReference>
<dbReference type="Gene3D" id="2.120.10.30">
    <property type="entry name" value="TolB, C-terminal domain"/>
    <property type="match status" value="1"/>
</dbReference>
<sequence>MKFRMKIKEAIFFIALIELVILIMVLFSCGRPSEGSRKAGEHITSLVSASVETFPVPQKKNEDSADDPAIWVNSKYPEKSIIIGTDKKGGMATYNLNGEELHYYFTGNMNNCDLRYGFKINGDTVDIIAASNRSHHSVSLFRIHANGMLDTLHSRVIYSKMVDEVYGLAMYKSKKTGKFYVFVNSKAGEVEQWELFDDHKRVDAKLVRSFSLGAQTEGMIADDKTGILYIGKEEAGIWKYDAEPEGGSEGTFVENSSEKNTNIKYDIEGLAIFDSGNGNGYLLASSQGNYSFAVFERQANNKYLGSFRITDGSIDGVEETDGIEITSAPLGPHFPKGILVVQDGFNYDGRKKKSQNFKLVSWEMVEQVIHDF</sequence>
<evidence type="ECO:0000256" key="1">
    <source>
        <dbReference type="SAM" id="Phobius"/>
    </source>
</evidence>
<organism evidence="3 4">
    <name type="scientific">Maribellus comscasis</name>
    <dbReference type="NCBI Taxonomy" id="2681766"/>
    <lineage>
        <taxon>Bacteria</taxon>
        <taxon>Pseudomonadati</taxon>
        <taxon>Bacteroidota</taxon>
        <taxon>Bacteroidia</taxon>
        <taxon>Marinilabiliales</taxon>
        <taxon>Prolixibacteraceae</taxon>
        <taxon>Maribellus</taxon>
    </lineage>
</organism>
<keyword evidence="1" id="KW-0472">Membrane</keyword>
<protein>
    <submittedName>
        <fullName evidence="3">Phytase</fullName>
    </submittedName>
</protein>
<keyword evidence="1" id="KW-0812">Transmembrane</keyword>